<proteinExistence type="predicted"/>
<evidence type="ECO:0000313" key="3">
    <source>
        <dbReference type="Proteomes" id="UP000664265"/>
    </source>
</evidence>
<dbReference type="Proteomes" id="UP000664265">
    <property type="component" value="Unassembled WGS sequence"/>
</dbReference>
<dbReference type="SUPFAM" id="SSF55469">
    <property type="entry name" value="FMN-dependent nitroreductase-like"/>
    <property type="match status" value="1"/>
</dbReference>
<sequence length="220" mass="24130">MGIKEAISARHMVRKYTDRPIPADIVAKLNARIEEINKKYGVNIALVTNVELSPIWGIIRLFRAKGVKNYLVLSGPDISNIEELLGYTGIALVLYAQTIGLNSWWIGGTYSKSAARRNCEGTVLNGIIAVGYGASQGVPHKSKTPEEVSRYDGNAPEWFTNGVNATLLAPTALNKQNFMIVGKGNEVSITCDNGRWSNTDLGIVKYHFEVGAGKENFTWK</sequence>
<organism evidence="2 3">
    <name type="scientific">Prevotella illustrans</name>
    <dbReference type="NCBI Taxonomy" id="2800387"/>
    <lineage>
        <taxon>Bacteria</taxon>
        <taxon>Pseudomonadati</taxon>
        <taxon>Bacteroidota</taxon>
        <taxon>Bacteroidia</taxon>
        <taxon>Bacteroidales</taxon>
        <taxon>Prevotellaceae</taxon>
        <taxon>Prevotella</taxon>
    </lineage>
</organism>
<evidence type="ECO:0000259" key="1">
    <source>
        <dbReference type="Pfam" id="PF14512"/>
    </source>
</evidence>
<dbReference type="InterPro" id="IPR029478">
    <property type="entry name" value="TM1586_NiRdase"/>
</dbReference>
<dbReference type="Pfam" id="PF14512">
    <property type="entry name" value="TM1586_NiRdase"/>
    <property type="match status" value="1"/>
</dbReference>
<dbReference type="RefSeq" id="WP_107582528.1">
    <property type="nucleotide sequence ID" value="NZ_JAERMS010000002.1"/>
</dbReference>
<comment type="caution">
    <text evidence="2">The sequence shown here is derived from an EMBL/GenBank/DDBJ whole genome shotgun (WGS) entry which is preliminary data.</text>
</comment>
<name>A0ABS3M2M0_9BACT</name>
<dbReference type="InterPro" id="IPR000415">
    <property type="entry name" value="Nitroreductase-like"/>
</dbReference>
<dbReference type="Gene3D" id="3.40.109.10">
    <property type="entry name" value="NADH Oxidase"/>
    <property type="match status" value="1"/>
</dbReference>
<gene>
    <name evidence="2" type="ORF">JHU38_01065</name>
</gene>
<evidence type="ECO:0000313" key="2">
    <source>
        <dbReference type="EMBL" id="MBO1362384.1"/>
    </source>
</evidence>
<reference evidence="2 3" key="1">
    <citation type="submission" date="2021-01" db="EMBL/GenBank/DDBJ databases">
        <title>Prevotella A2931 sp. nov.</title>
        <authorList>
            <person name="Buhl M."/>
            <person name="Oberhettinger P."/>
        </authorList>
    </citation>
    <scope>NUCLEOTIDE SEQUENCE [LARGE SCALE GENOMIC DNA]</scope>
    <source>
        <strain evidence="2 3">A2931</strain>
    </source>
</reference>
<protein>
    <submittedName>
        <fullName evidence="2">Nitroreductase</fullName>
    </submittedName>
</protein>
<keyword evidence="3" id="KW-1185">Reference proteome</keyword>
<accession>A0ABS3M2M0</accession>
<feature type="domain" description="Putative nitroreductase TM1586" evidence="1">
    <location>
        <begin position="3"/>
        <end position="212"/>
    </location>
</feature>
<dbReference type="EMBL" id="JAERMS010000002">
    <property type="protein sequence ID" value="MBO1362384.1"/>
    <property type="molecule type" value="Genomic_DNA"/>
</dbReference>